<evidence type="ECO:0000256" key="4">
    <source>
        <dbReference type="ARBA" id="ARBA00022475"/>
    </source>
</evidence>
<evidence type="ECO:0000256" key="1">
    <source>
        <dbReference type="ARBA" id="ARBA00004651"/>
    </source>
</evidence>
<keyword evidence="7" id="KW-0472">Membrane</keyword>
<dbReference type="RefSeq" id="WP_371870648.1">
    <property type="nucleotide sequence ID" value="NZ_BMER01000001.1"/>
</dbReference>
<dbReference type="PANTHER" id="PTHR30252">
    <property type="entry name" value="INNER MEMBRANE PEPTIDE TRANSPORTER"/>
    <property type="match status" value="1"/>
</dbReference>
<dbReference type="AlphaFoldDB" id="A0A917HDG5"/>
<accession>A0A917HDG5</accession>
<evidence type="ECO:0000259" key="8">
    <source>
        <dbReference type="Pfam" id="PF02554"/>
    </source>
</evidence>
<evidence type="ECO:0000256" key="6">
    <source>
        <dbReference type="ARBA" id="ARBA00022989"/>
    </source>
</evidence>
<evidence type="ECO:0000256" key="3">
    <source>
        <dbReference type="ARBA" id="ARBA00022448"/>
    </source>
</evidence>
<feature type="domain" description="CstA N-terminal" evidence="8">
    <location>
        <begin position="2"/>
        <end position="70"/>
    </location>
</feature>
<organism evidence="9 10">
    <name type="scientific">Parapedobacter pyrenivorans</name>
    <dbReference type="NCBI Taxonomy" id="1305674"/>
    <lineage>
        <taxon>Bacteria</taxon>
        <taxon>Pseudomonadati</taxon>
        <taxon>Bacteroidota</taxon>
        <taxon>Sphingobacteriia</taxon>
        <taxon>Sphingobacteriales</taxon>
        <taxon>Sphingobacteriaceae</taxon>
        <taxon>Parapedobacter</taxon>
    </lineage>
</organism>
<name>A0A917HDG5_9SPHI</name>
<evidence type="ECO:0000313" key="10">
    <source>
        <dbReference type="Proteomes" id="UP000660862"/>
    </source>
</evidence>
<comment type="similarity">
    <text evidence="2">Belongs to the peptide transporter carbon starvation (CstA) (TC 2.A.114) family.</text>
</comment>
<keyword evidence="6" id="KW-1133">Transmembrane helix</keyword>
<protein>
    <recommendedName>
        <fullName evidence="8">CstA N-terminal domain-containing protein</fullName>
    </recommendedName>
</protein>
<reference evidence="9" key="2">
    <citation type="submission" date="2020-09" db="EMBL/GenBank/DDBJ databases">
        <authorList>
            <person name="Sun Q."/>
            <person name="Zhou Y."/>
        </authorList>
    </citation>
    <scope>NUCLEOTIDE SEQUENCE</scope>
    <source>
        <strain evidence="9">CGMCC 1.12195</strain>
    </source>
</reference>
<dbReference type="Proteomes" id="UP000660862">
    <property type="component" value="Unassembled WGS sequence"/>
</dbReference>
<reference evidence="9" key="1">
    <citation type="journal article" date="2014" name="Int. J. Syst. Evol. Microbiol.">
        <title>Complete genome sequence of Corynebacterium casei LMG S-19264T (=DSM 44701T), isolated from a smear-ripened cheese.</title>
        <authorList>
            <consortium name="US DOE Joint Genome Institute (JGI-PGF)"/>
            <person name="Walter F."/>
            <person name="Albersmeier A."/>
            <person name="Kalinowski J."/>
            <person name="Ruckert C."/>
        </authorList>
    </citation>
    <scope>NUCLEOTIDE SEQUENCE</scope>
    <source>
        <strain evidence="9">CGMCC 1.12195</strain>
    </source>
</reference>
<evidence type="ECO:0000313" key="9">
    <source>
        <dbReference type="EMBL" id="GGG74483.1"/>
    </source>
</evidence>
<dbReference type="PANTHER" id="PTHR30252:SF3">
    <property type="entry name" value="PYRUVATE_PROTON SYMPORTER BTST"/>
    <property type="match status" value="1"/>
</dbReference>
<evidence type="ECO:0000256" key="5">
    <source>
        <dbReference type="ARBA" id="ARBA00022692"/>
    </source>
</evidence>
<dbReference type="EMBL" id="BMER01000001">
    <property type="protein sequence ID" value="GGG74483.1"/>
    <property type="molecule type" value="Genomic_DNA"/>
</dbReference>
<keyword evidence="10" id="KW-1185">Reference proteome</keyword>
<keyword evidence="5" id="KW-0812">Transmembrane</keyword>
<comment type="caution">
    <text evidence="9">The sequence shown here is derived from an EMBL/GenBank/DDBJ whole genome shotgun (WGS) entry which is preliminary data.</text>
</comment>
<keyword evidence="4" id="KW-1003">Cell membrane</keyword>
<keyword evidence="3" id="KW-0813">Transport</keyword>
<dbReference type="GO" id="GO:0009267">
    <property type="term" value="P:cellular response to starvation"/>
    <property type="evidence" value="ECO:0007669"/>
    <property type="project" value="InterPro"/>
</dbReference>
<comment type="subcellular location">
    <subcellularLocation>
        <location evidence="1">Cell membrane</location>
        <topology evidence="1">Multi-pass membrane protein</topology>
    </subcellularLocation>
</comment>
<proteinExistence type="inferred from homology"/>
<evidence type="ECO:0000256" key="7">
    <source>
        <dbReference type="ARBA" id="ARBA00023136"/>
    </source>
</evidence>
<gene>
    <name evidence="9" type="ORF">GCM10007415_02470</name>
</gene>
<dbReference type="Pfam" id="PF02554">
    <property type="entry name" value="CstA"/>
    <property type="match status" value="1"/>
</dbReference>
<dbReference type="GO" id="GO:0005886">
    <property type="term" value="C:plasma membrane"/>
    <property type="evidence" value="ECO:0007669"/>
    <property type="project" value="UniProtKB-SubCell"/>
</dbReference>
<dbReference type="InterPro" id="IPR003706">
    <property type="entry name" value="CstA_N"/>
</dbReference>
<dbReference type="InterPro" id="IPR051605">
    <property type="entry name" value="CstA"/>
</dbReference>
<sequence length="70" mass="7486">MIFAIAYRFYGIFMAQKVLRLSARNVTPAVSMADGRDYVATNKNVLFGHHFAAIAAAGPLVGPVLAAQFG</sequence>
<evidence type="ECO:0000256" key="2">
    <source>
        <dbReference type="ARBA" id="ARBA00007755"/>
    </source>
</evidence>